<dbReference type="GO" id="GO:0003906">
    <property type="term" value="F:DNA-(apurinic or apyrimidinic site) endonuclease activity"/>
    <property type="evidence" value="ECO:0007669"/>
    <property type="project" value="TreeGrafter"/>
</dbReference>
<dbReference type="GO" id="GO:0008270">
    <property type="term" value="F:zinc ion binding"/>
    <property type="evidence" value="ECO:0007669"/>
    <property type="project" value="InterPro"/>
</dbReference>
<keyword evidence="9" id="KW-0540">Nuclease</keyword>
<evidence type="ECO:0000313" key="9">
    <source>
        <dbReference type="EMBL" id="AYV86098.1"/>
    </source>
</evidence>
<accession>A0A3G5AG49</accession>
<dbReference type="PANTHER" id="PTHR21445">
    <property type="entry name" value="ENDONUCLEASE IV ENDODEOXYRIBONUCLEASE IV"/>
    <property type="match status" value="1"/>
</dbReference>
<evidence type="ECO:0000256" key="7">
    <source>
        <dbReference type="ARBA" id="ARBA00023204"/>
    </source>
</evidence>
<evidence type="ECO:0000256" key="2">
    <source>
        <dbReference type="ARBA" id="ARBA00005340"/>
    </source>
</evidence>
<evidence type="ECO:0000259" key="8">
    <source>
        <dbReference type="Pfam" id="PF01261"/>
    </source>
</evidence>
<reference evidence="9" key="1">
    <citation type="submission" date="2018-10" db="EMBL/GenBank/DDBJ databases">
        <title>Hidden diversity of soil giant viruses.</title>
        <authorList>
            <person name="Schulz F."/>
            <person name="Alteio L."/>
            <person name="Goudeau D."/>
            <person name="Ryan E.M."/>
            <person name="Malmstrom R.R."/>
            <person name="Blanchard J."/>
            <person name="Woyke T."/>
        </authorList>
    </citation>
    <scope>NUCLEOTIDE SEQUENCE</scope>
    <source>
        <strain evidence="9">SOV1</strain>
    </source>
</reference>
<dbReference type="InterPro" id="IPR013022">
    <property type="entry name" value="Xyl_isomerase-like_TIM-brl"/>
</dbReference>
<evidence type="ECO:0000256" key="1">
    <source>
        <dbReference type="ARBA" id="ARBA00001947"/>
    </source>
</evidence>
<evidence type="ECO:0000256" key="4">
    <source>
        <dbReference type="ARBA" id="ARBA00022763"/>
    </source>
</evidence>
<evidence type="ECO:0000256" key="5">
    <source>
        <dbReference type="ARBA" id="ARBA00022801"/>
    </source>
</evidence>
<proteinExistence type="inferred from homology"/>
<evidence type="ECO:0000256" key="6">
    <source>
        <dbReference type="ARBA" id="ARBA00022833"/>
    </source>
</evidence>
<dbReference type="SMART" id="SM00518">
    <property type="entry name" value="AP2Ec"/>
    <property type="match status" value="1"/>
</dbReference>
<dbReference type="GO" id="GO:0008081">
    <property type="term" value="F:phosphoric diester hydrolase activity"/>
    <property type="evidence" value="ECO:0007669"/>
    <property type="project" value="TreeGrafter"/>
</dbReference>
<feature type="domain" description="Xylose isomerase-like TIM barrel" evidence="8">
    <location>
        <begin position="298"/>
        <end position="474"/>
    </location>
</feature>
<comment type="similarity">
    <text evidence="2">Belongs to the AP endonuclease 2 family.</text>
</comment>
<sequence length="488" mass="54562">MCSIASVPLEQVTKIFSYFELVRSGIIIDLKPQIPSLQTKRYPKFVYSSNAKEKFAVFMLNTLFSGYASPEDLNAKWMQYTNTQVSVDMNFMNTVFGYIHLEISKIGTSVYFNQCIYSEQTPSIVTKVAISSPTASLLGGIYFYSNISENIDDILLNLLAQKAILDHSAEGPCRTINQLLLIFPLHQVSITLNVSSWSSLRYYNLLLSNTLSCLTDEYVQRVCEIDPGDLRVGRRYAVNLFGNPCGIIDRPEIGGHLALDSTFSADRPFQTFIGNPQTVDTLSDSIIPRLLSKRPEGAQWFVHAAYLINLANPNSNGVNRLISELRIANAIGSKGVVFHVGKYVSSDYNSALQNMINGMRAALQYATEATPLIIETPSGQGSEMGASLEGFCEILNQFPNELGRTLKVCVDTCHVFALGYNPADFIREIVRIYPDRRVIALVHFNDSQNPRGSRVDRHERCALGYIGKERMLDAYEFCKSQNIPMIIE</sequence>
<name>A0A3G5AG49_9VIRU</name>
<dbReference type="PROSITE" id="PS00729">
    <property type="entry name" value="AP_NUCLEASE_F2_1"/>
    <property type="match status" value="1"/>
</dbReference>
<keyword evidence="4" id="KW-0227">DNA damage</keyword>
<organism evidence="9">
    <name type="scientific">Solivirus sp</name>
    <dbReference type="NCBI Taxonomy" id="2487772"/>
    <lineage>
        <taxon>Viruses</taxon>
        <taxon>Pithoviruses</taxon>
    </lineage>
</organism>
<dbReference type="EMBL" id="MK072494">
    <property type="protein sequence ID" value="AYV86098.1"/>
    <property type="molecule type" value="Genomic_DNA"/>
</dbReference>
<keyword evidence="9" id="KW-0255">Endonuclease</keyword>
<dbReference type="InterPro" id="IPR036237">
    <property type="entry name" value="Xyl_isomerase-like_sf"/>
</dbReference>
<dbReference type="PROSITE" id="PS51432">
    <property type="entry name" value="AP_NUCLEASE_F2_4"/>
    <property type="match status" value="1"/>
</dbReference>
<dbReference type="Gene3D" id="3.20.20.150">
    <property type="entry name" value="Divalent-metal-dependent TIM barrel enzymes"/>
    <property type="match status" value="1"/>
</dbReference>
<gene>
    <name evidence="9" type="ORF">Solivirus6_7</name>
</gene>
<dbReference type="GO" id="GO:0003677">
    <property type="term" value="F:DNA binding"/>
    <property type="evidence" value="ECO:0007669"/>
    <property type="project" value="InterPro"/>
</dbReference>
<protein>
    <submittedName>
        <fullName evidence="9">AP-endonuclease</fullName>
    </submittedName>
</protein>
<dbReference type="SUPFAM" id="SSF51658">
    <property type="entry name" value="Xylose isomerase-like"/>
    <property type="match status" value="1"/>
</dbReference>
<dbReference type="InterPro" id="IPR001719">
    <property type="entry name" value="AP_endonuc_2"/>
</dbReference>
<keyword evidence="5" id="KW-0378">Hydrolase</keyword>
<comment type="cofactor">
    <cofactor evidence="1">
        <name>Zn(2+)</name>
        <dbReference type="ChEBI" id="CHEBI:29105"/>
    </cofactor>
</comment>
<dbReference type="PANTHER" id="PTHR21445:SF0">
    <property type="entry name" value="APURINIC-APYRIMIDINIC ENDONUCLEASE"/>
    <property type="match status" value="1"/>
</dbReference>
<dbReference type="PROSITE" id="PS00731">
    <property type="entry name" value="AP_NUCLEASE_F2_3"/>
    <property type="match status" value="1"/>
</dbReference>
<dbReference type="InterPro" id="IPR018246">
    <property type="entry name" value="AP_endonuc_F2_Zn_BS"/>
</dbReference>
<dbReference type="Pfam" id="PF01261">
    <property type="entry name" value="AP_endonuc_2"/>
    <property type="match status" value="1"/>
</dbReference>
<keyword evidence="6" id="KW-0862">Zinc</keyword>
<evidence type="ECO:0000256" key="3">
    <source>
        <dbReference type="ARBA" id="ARBA00022723"/>
    </source>
</evidence>
<keyword evidence="7" id="KW-0234">DNA repair</keyword>
<dbReference type="GO" id="GO:0006284">
    <property type="term" value="P:base-excision repair"/>
    <property type="evidence" value="ECO:0007669"/>
    <property type="project" value="TreeGrafter"/>
</dbReference>
<keyword evidence="3" id="KW-0479">Metal-binding</keyword>